<evidence type="ECO:0000256" key="3">
    <source>
        <dbReference type="ARBA" id="ARBA00023004"/>
    </source>
</evidence>
<feature type="region of interest" description="Disordered" evidence="5">
    <location>
        <begin position="27"/>
        <end position="50"/>
    </location>
</feature>
<dbReference type="GO" id="GO:0047889">
    <property type="term" value="F:ferredoxin-nitrate reductase activity"/>
    <property type="evidence" value="ECO:0007669"/>
    <property type="project" value="UniProtKB-EC"/>
</dbReference>
<comment type="caution">
    <text evidence="7">The sequence shown here is derived from an EMBL/GenBank/DDBJ whole genome shotgun (WGS) entry which is preliminary data.</text>
</comment>
<dbReference type="PROSITE" id="PS51669">
    <property type="entry name" value="4FE4S_MOW_BIS_MGD"/>
    <property type="match status" value="1"/>
</dbReference>
<keyword evidence="1" id="KW-0004">4Fe-4S</keyword>
<feature type="compositionally biased region" description="Basic and acidic residues" evidence="5">
    <location>
        <begin position="690"/>
        <end position="699"/>
    </location>
</feature>
<evidence type="ECO:0000256" key="4">
    <source>
        <dbReference type="ARBA" id="ARBA00023014"/>
    </source>
</evidence>
<dbReference type="InterPro" id="IPR006963">
    <property type="entry name" value="Mopterin_OxRdtase_4Fe-4S_dom"/>
</dbReference>
<dbReference type="InterPro" id="IPR006657">
    <property type="entry name" value="MoPterin_dinucl-bd_dom"/>
</dbReference>
<dbReference type="Gene3D" id="2.20.25.90">
    <property type="entry name" value="ADC-like domains"/>
    <property type="match status" value="1"/>
</dbReference>
<keyword evidence="2" id="KW-0479">Metal-binding</keyword>
<proteinExistence type="predicted"/>
<keyword evidence="4" id="KW-0411">Iron-sulfur</keyword>
<dbReference type="NCBIfam" id="NF041323">
    <property type="entry name" value="Nitr_red_NasA_Halo"/>
    <property type="match status" value="1"/>
</dbReference>
<protein>
    <submittedName>
        <fullName evidence="7">Assimilatory nitrate reductase NasA</fullName>
        <ecNumber evidence="7">1.7.7.2</ecNumber>
    </submittedName>
</protein>
<dbReference type="Pfam" id="PF04879">
    <property type="entry name" value="Molybdop_Fe4S4"/>
    <property type="match status" value="1"/>
</dbReference>
<dbReference type="Proteomes" id="UP001597052">
    <property type="component" value="Unassembled WGS sequence"/>
</dbReference>
<dbReference type="AlphaFoldDB" id="A0ABD6D841"/>
<feature type="domain" description="4Fe-4S Mo/W bis-MGD-type" evidence="6">
    <location>
        <begin position="2"/>
        <end position="60"/>
    </location>
</feature>
<dbReference type="InterPro" id="IPR050123">
    <property type="entry name" value="Prok_molybdopt-oxidoreductase"/>
</dbReference>
<dbReference type="SUPFAM" id="SSF50692">
    <property type="entry name" value="ADC-like"/>
    <property type="match status" value="1"/>
</dbReference>
<accession>A0ABD6D841</accession>
<sequence length="699" mass="73985">MSPWQPTTCMRCAVGCGLRQCEDTETGGRIEARGNPAHPTNSGADCERGIRETVSPDGRRLTEPLVRRGGDLQPTDWDTALGVVTMRFIEALREETGGVAVLGSGQQTNEAAYALGKVARGGFGTPYYDANTGLCMASAVTAYDRAFGGNAPPPTYEDIPDAETHLVWGANPATAHPVLYDWIADSASGDDSQLLVVDPVASETAQEADSHIQPDPGTDLAFVRAVMAQVVTAGDVDTDFVNAQTTGFEPMVDSLPDVERAAETAGVSVQEIERIATALADPTLIYWGMGVNQSVQGTATARALIDLCLATGNMGPGSGPFALTGQANSMGNRVCSAKETWPGHQPFGSSDVRKEVASTWGVPFSRLPRDRGAGFVTIVDRIARGDIDACWTVATNPAAGMPDASHVKSVLEDVFLVVQDSFYSDTVACADVVLPAATWGETEGTTMNMERRVSRVTAATEPPEGVRQDLDIIAAIGNRIEPDLFGTPPLDPESVFDELRSLTADTTADFSGISYGRLADELAVRWPAPDAESEGGYQYYDDGEWAFDTESGLAAFSAVSHGGLAEPIDDAYPLTLTTGRQADIYNTGVRSQSADGDGLPTARMHSETIANRLSAFERGRTVIVSRRGAVMAAVETDDGIPPGLIWLPIHHPAVNQLTLPTVDPESDEPNYKQCAVDLEAPTGADPPAEPDPHAESVGS</sequence>
<dbReference type="Gene3D" id="3.40.228.10">
    <property type="entry name" value="Dimethylsulfoxide Reductase, domain 2"/>
    <property type="match status" value="1"/>
</dbReference>
<keyword evidence="8" id="KW-1185">Reference proteome</keyword>
<keyword evidence="7" id="KW-0560">Oxidoreductase</keyword>
<dbReference type="EC" id="1.7.7.2" evidence="7"/>
<dbReference type="InterPro" id="IPR054894">
    <property type="entry name" value="Nitr_red_NasA"/>
</dbReference>
<gene>
    <name evidence="7" type="primary">nasA</name>
    <name evidence="7" type="ORF">ACFSBW_11255</name>
</gene>
<dbReference type="GO" id="GO:0051539">
    <property type="term" value="F:4 iron, 4 sulfur cluster binding"/>
    <property type="evidence" value="ECO:0007669"/>
    <property type="project" value="UniProtKB-KW"/>
</dbReference>
<dbReference type="Gene3D" id="3.40.50.740">
    <property type="match status" value="1"/>
</dbReference>
<dbReference type="PANTHER" id="PTHR43105">
    <property type="entry name" value="RESPIRATORY NITRATE REDUCTASE"/>
    <property type="match status" value="1"/>
</dbReference>
<dbReference type="EMBL" id="JBHUDM010000002">
    <property type="protein sequence ID" value="MFD1642450.1"/>
    <property type="molecule type" value="Genomic_DNA"/>
</dbReference>
<name>A0ABD6D841_9EURY</name>
<dbReference type="GO" id="GO:0046872">
    <property type="term" value="F:metal ion binding"/>
    <property type="evidence" value="ECO:0007669"/>
    <property type="project" value="UniProtKB-KW"/>
</dbReference>
<keyword evidence="3" id="KW-0408">Iron</keyword>
<dbReference type="InterPro" id="IPR006656">
    <property type="entry name" value="Mopterin_OxRdtase"/>
</dbReference>
<reference evidence="7 8" key="1">
    <citation type="journal article" date="2019" name="Int. J. Syst. Evol. Microbiol.">
        <title>The Global Catalogue of Microorganisms (GCM) 10K type strain sequencing project: providing services to taxonomists for standard genome sequencing and annotation.</title>
        <authorList>
            <consortium name="The Broad Institute Genomics Platform"/>
            <consortium name="The Broad Institute Genome Sequencing Center for Infectious Disease"/>
            <person name="Wu L."/>
            <person name="Ma J."/>
        </authorList>
    </citation>
    <scope>NUCLEOTIDE SEQUENCE [LARGE SCALE GENOMIC DNA]</scope>
    <source>
        <strain evidence="7 8">CGMCC 1.10593</strain>
    </source>
</reference>
<organism evidence="7 8">
    <name type="scientific">Halohasta litorea</name>
    <dbReference type="NCBI Taxonomy" id="869891"/>
    <lineage>
        <taxon>Archaea</taxon>
        <taxon>Methanobacteriati</taxon>
        <taxon>Methanobacteriota</taxon>
        <taxon>Stenosarchaea group</taxon>
        <taxon>Halobacteria</taxon>
        <taxon>Halobacteriales</taxon>
        <taxon>Haloferacaceae</taxon>
        <taxon>Halohasta</taxon>
    </lineage>
</organism>
<dbReference type="SMART" id="SM00926">
    <property type="entry name" value="Molybdop_Fe4S4"/>
    <property type="match status" value="1"/>
</dbReference>
<evidence type="ECO:0000259" key="6">
    <source>
        <dbReference type="PROSITE" id="PS51669"/>
    </source>
</evidence>
<evidence type="ECO:0000256" key="5">
    <source>
        <dbReference type="SAM" id="MobiDB-lite"/>
    </source>
</evidence>
<feature type="region of interest" description="Disordered" evidence="5">
    <location>
        <begin position="661"/>
        <end position="699"/>
    </location>
</feature>
<evidence type="ECO:0000313" key="8">
    <source>
        <dbReference type="Proteomes" id="UP001597052"/>
    </source>
</evidence>
<evidence type="ECO:0000256" key="1">
    <source>
        <dbReference type="ARBA" id="ARBA00022485"/>
    </source>
</evidence>
<dbReference type="InterPro" id="IPR009010">
    <property type="entry name" value="Asp_de-COase-like_dom_sf"/>
</dbReference>
<dbReference type="SUPFAM" id="SSF53706">
    <property type="entry name" value="Formate dehydrogenase/DMSO reductase, domains 1-3"/>
    <property type="match status" value="1"/>
</dbReference>
<dbReference type="RefSeq" id="WP_256395184.1">
    <property type="nucleotide sequence ID" value="NZ_JANHDJ010000002.1"/>
</dbReference>
<dbReference type="Gene3D" id="2.40.40.20">
    <property type="match status" value="1"/>
</dbReference>
<dbReference type="Pfam" id="PF01568">
    <property type="entry name" value="Molydop_binding"/>
    <property type="match status" value="1"/>
</dbReference>
<dbReference type="PANTHER" id="PTHR43105:SF10">
    <property type="entry name" value="NADH-QUINONE OXIDOREDUCTASE SUBUNIT G"/>
    <property type="match status" value="1"/>
</dbReference>
<evidence type="ECO:0000313" key="7">
    <source>
        <dbReference type="EMBL" id="MFD1642450.1"/>
    </source>
</evidence>
<evidence type="ECO:0000256" key="2">
    <source>
        <dbReference type="ARBA" id="ARBA00022723"/>
    </source>
</evidence>
<dbReference type="Pfam" id="PF00384">
    <property type="entry name" value="Molybdopterin"/>
    <property type="match status" value="1"/>
</dbReference>